<dbReference type="EMBL" id="AGSI01000004">
    <property type="protein sequence ID" value="EIE25558.1"/>
    <property type="molecule type" value="Genomic_DNA"/>
</dbReference>
<dbReference type="STRING" id="574566.I0Z4I9"/>
<keyword evidence="2" id="KW-1185">Reference proteome</keyword>
<organism evidence="1 2">
    <name type="scientific">Coccomyxa subellipsoidea (strain C-169)</name>
    <name type="common">Green microalga</name>
    <dbReference type="NCBI Taxonomy" id="574566"/>
    <lineage>
        <taxon>Eukaryota</taxon>
        <taxon>Viridiplantae</taxon>
        <taxon>Chlorophyta</taxon>
        <taxon>core chlorophytes</taxon>
        <taxon>Trebouxiophyceae</taxon>
        <taxon>Trebouxiophyceae incertae sedis</taxon>
        <taxon>Coccomyxaceae</taxon>
        <taxon>Coccomyxa</taxon>
        <taxon>Coccomyxa subellipsoidea</taxon>
    </lineage>
</organism>
<name>I0Z4I9_COCSC</name>
<dbReference type="PANTHER" id="PTHR34943">
    <property type="match status" value="1"/>
</dbReference>
<evidence type="ECO:0000313" key="2">
    <source>
        <dbReference type="Proteomes" id="UP000007264"/>
    </source>
</evidence>
<accession>I0Z4I9</accession>
<dbReference type="GeneID" id="17043560"/>
<dbReference type="InterPro" id="IPR044705">
    <property type="entry name" value="CCB4"/>
</dbReference>
<dbReference type="KEGG" id="csl:COCSUDRAFT_28103"/>
<dbReference type="PANTHER" id="PTHR34943:SF2">
    <property type="entry name" value="PROTEIN COFACTOR ASSEMBLY OF COMPLEX C SUBUNIT B CCB4, CHLOROPLASTIC"/>
    <property type="match status" value="1"/>
</dbReference>
<proteinExistence type="predicted"/>
<dbReference type="InterPro" id="IPR021325">
    <property type="entry name" value="CCB2/CCB4"/>
</dbReference>
<gene>
    <name evidence="1" type="ORF">COCSUDRAFT_28103</name>
</gene>
<dbReference type="RefSeq" id="XP_005650102.1">
    <property type="nucleotide sequence ID" value="XM_005650045.1"/>
</dbReference>
<dbReference type="GO" id="GO:0010190">
    <property type="term" value="P:cytochrome b6f complex assembly"/>
    <property type="evidence" value="ECO:0007669"/>
    <property type="project" value="TreeGrafter"/>
</dbReference>
<reference evidence="1 2" key="1">
    <citation type="journal article" date="2012" name="Genome Biol.">
        <title>The genome of the polar eukaryotic microalga coccomyxa subellipsoidea reveals traits of cold adaptation.</title>
        <authorList>
            <person name="Blanc G."/>
            <person name="Agarkova I."/>
            <person name="Grimwood J."/>
            <person name="Kuo A."/>
            <person name="Brueggeman A."/>
            <person name="Dunigan D."/>
            <person name="Gurnon J."/>
            <person name="Ladunga I."/>
            <person name="Lindquist E."/>
            <person name="Lucas S."/>
            <person name="Pangilinan J."/>
            <person name="Proschold T."/>
            <person name="Salamov A."/>
            <person name="Schmutz J."/>
            <person name="Weeks D."/>
            <person name="Yamada T."/>
            <person name="Claverie J.M."/>
            <person name="Grigoriev I."/>
            <person name="Van Etten J."/>
            <person name="Lomsadze A."/>
            <person name="Borodovsky M."/>
        </authorList>
    </citation>
    <scope>NUCLEOTIDE SEQUENCE [LARGE SCALE GENOMIC DNA]</scope>
    <source>
        <strain evidence="1 2">C-169</strain>
    </source>
</reference>
<dbReference type="AlphaFoldDB" id="I0Z4I9"/>
<dbReference type="Pfam" id="PF11152">
    <property type="entry name" value="CCB2_CCB4"/>
    <property type="match status" value="1"/>
</dbReference>
<comment type="caution">
    <text evidence="1">The sequence shown here is derived from an EMBL/GenBank/DDBJ whole genome shotgun (WGS) entry which is preliminary data.</text>
</comment>
<dbReference type="Proteomes" id="UP000007264">
    <property type="component" value="Unassembled WGS sequence"/>
</dbReference>
<protein>
    <recommendedName>
        <fullName evidence="3">Cofactor assembly of complex C subunit B</fullName>
    </recommendedName>
</protein>
<dbReference type="GO" id="GO:0009507">
    <property type="term" value="C:chloroplast"/>
    <property type="evidence" value="ECO:0007669"/>
    <property type="project" value="TreeGrafter"/>
</dbReference>
<sequence length="299" mass="32156">MLPVVLPTRGLPVVHPCCHSISTFRSLRGVPRWTFIHTIARNIASSRNSHRSLLICRSQQVAPDEEFDWAARYQGALRTVPLATGALGIVGVLVNRLVSGIAPVVDASSAQSRADVLVIGLSAVLVLTGLQWLSLKPRPLTAVEPIADYVSFIDSQLSDEAKAELRWLWRALRFSSRCRGVVVIHKGRCIMHCGMAAPGTVPGSASAGPIGAVAMKSGSGSYLANLILFPGRVEFTEYFPENTQGVLVQPIGEEGLLVCGTDTQRGFGRLDQAWIAAIAEKLDIALREPEEALQAVSTD</sequence>
<evidence type="ECO:0000313" key="1">
    <source>
        <dbReference type="EMBL" id="EIE25558.1"/>
    </source>
</evidence>
<dbReference type="eggNOG" id="ENOG502QSXP">
    <property type="taxonomic scope" value="Eukaryota"/>
</dbReference>
<dbReference type="OrthoDB" id="439612at2759"/>
<evidence type="ECO:0008006" key="3">
    <source>
        <dbReference type="Google" id="ProtNLM"/>
    </source>
</evidence>